<comment type="caution">
    <text evidence="1">The sequence shown here is derived from an EMBL/GenBank/DDBJ whole genome shotgun (WGS) entry which is preliminary data.</text>
</comment>
<protein>
    <submittedName>
        <fullName evidence="1">Uncharacterized protein</fullName>
    </submittedName>
</protein>
<evidence type="ECO:0000313" key="1">
    <source>
        <dbReference type="EMBL" id="KAI4382072.1"/>
    </source>
</evidence>
<name>A0ACB9S1P3_9MYRT</name>
<reference evidence="2" key="1">
    <citation type="journal article" date="2023" name="Front. Plant Sci.">
        <title>Chromosomal-level genome assembly of Melastoma candidum provides insights into trichome evolution.</title>
        <authorList>
            <person name="Zhong Y."/>
            <person name="Wu W."/>
            <person name="Sun C."/>
            <person name="Zou P."/>
            <person name="Liu Y."/>
            <person name="Dai S."/>
            <person name="Zhou R."/>
        </authorList>
    </citation>
    <scope>NUCLEOTIDE SEQUENCE [LARGE SCALE GENOMIC DNA]</scope>
</reference>
<sequence length="811" mass="91094">MPRPKMEEVQSEKVYVALGSDVQDSLKALRWSLSRFSSQQNVCFVLLHVLRNLSKNFVYGPFGKLPASSVSEGELQLLKKNERGKTDSLLSKCLSLCSKVKAEVVKVEKHDVPMCNLIVELIASMNITKLVMGFSFMKSSSSSWKTKSAVSGAFHVFRNKPEYCQLYVICGGNLVHLREENDEGIIEDDQGTLVAKLKEKSSLRVWFGKMFTESNTTENKANNAFAGAESPELGGEGDPWKRHEQEIEDYFQELLSSYREDEDLDTGETGDMRGSPTRSDIPELADSNKSAAEKFGLMKVKVEEARRIIEEKKKEANADVERRAKQNGLLVDDLKVHIKDEITSQVALGKDIEAEKERISEVKCGLEESRSRLSTLRQLQFELSNKLQMSILARANAEGQLEKSVKRRAEMLREIEELRRQRDVLRRRVGFCKEKDVIGLVNGLNESGGEYREYTKEQIRLATNDFADNLRVRSGGEWTNVYKGRISHATAVAIKNLTPAHGLPVEVLLAKVESLSCIRHPNLSSVIGFCPELRCVVLEYMHRGSLRDALSSPNETNQGGSRPLWWHKRINIAHDICQGLVFLHSAKPRPVIHGSLSVSKVLLDRNLVAKIGDFGLVEFRDQNDLQSDIRGFGDILLALLRGGQDGSIEDAMEISKRGGLAEMLDKASGQWPLHLAGQLLGITVRCLSVNADSIGDFSLTTVLDEIREIRRAGEEIAARSRNDSARCRETEGDDTRDVPRVFFCPIFQEIMKDPFVAADGFSYELEAIREWLVGHDTSPMTNLKLQHKNLIPNHTLRSFIEEWGSKRCTSS</sequence>
<accession>A0ACB9S1P3</accession>
<keyword evidence="2" id="KW-1185">Reference proteome</keyword>
<gene>
    <name evidence="1" type="ORF">MLD38_008079</name>
</gene>
<evidence type="ECO:0000313" key="2">
    <source>
        <dbReference type="Proteomes" id="UP001057402"/>
    </source>
</evidence>
<organism evidence="1 2">
    <name type="scientific">Melastoma candidum</name>
    <dbReference type="NCBI Taxonomy" id="119954"/>
    <lineage>
        <taxon>Eukaryota</taxon>
        <taxon>Viridiplantae</taxon>
        <taxon>Streptophyta</taxon>
        <taxon>Embryophyta</taxon>
        <taxon>Tracheophyta</taxon>
        <taxon>Spermatophyta</taxon>
        <taxon>Magnoliopsida</taxon>
        <taxon>eudicotyledons</taxon>
        <taxon>Gunneridae</taxon>
        <taxon>Pentapetalae</taxon>
        <taxon>rosids</taxon>
        <taxon>malvids</taxon>
        <taxon>Myrtales</taxon>
        <taxon>Melastomataceae</taxon>
        <taxon>Melastomatoideae</taxon>
        <taxon>Melastomateae</taxon>
        <taxon>Melastoma</taxon>
    </lineage>
</organism>
<proteinExistence type="predicted"/>
<dbReference type="Proteomes" id="UP001057402">
    <property type="component" value="Chromosome 3"/>
</dbReference>
<dbReference type="EMBL" id="CM042882">
    <property type="protein sequence ID" value="KAI4382072.1"/>
    <property type="molecule type" value="Genomic_DNA"/>
</dbReference>